<evidence type="ECO:0000256" key="4">
    <source>
        <dbReference type="ARBA" id="ARBA00022475"/>
    </source>
</evidence>
<dbReference type="InterPro" id="IPR000515">
    <property type="entry name" value="MetI-like"/>
</dbReference>
<protein>
    <recommendedName>
        <fullName evidence="10">Molybdenum transport system permease</fullName>
    </recommendedName>
</protein>
<evidence type="ECO:0000256" key="9">
    <source>
        <dbReference type="RuleBase" id="RU363032"/>
    </source>
</evidence>
<dbReference type="Gene3D" id="1.10.3720.10">
    <property type="entry name" value="MetI-like"/>
    <property type="match status" value="1"/>
</dbReference>
<dbReference type="GO" id="GO:0005886">
    <property type="term" value="C:plasma membrane"/>
    <property type="evidence" value="ECO:0007669"/>
    <property type="project" value="UniProtKB-SubCell"/>
</dbReference>
<dbReference type="InterPro" id="IPR011867">
    <property type="entry name" value="ModB_ABC"/>
</dbReference>
<dbReference type="PROSITE" id="PS50928">
    <property type="entry name" value="ABC_TM1"/>
    <property type="match status" value="1"/>
</dbReference>
<evidence type="ECO:0000313" key="13">
    <source>
        <dbReference type="Proteomes" id="UP000391919"/>
    </source>
</evidence>
<name>A0A5J4JDN8_9BACI</name>
<dbReference type="InterPro" id="IPR035906">
    <property type="entry name" value="MetI-like_sf"/>
</dbReference>
<evidence type="ECO:0000256" key="3">
    <source>
        <dbReference type="ARBA" id="ARBA00022448"/>
    </source>
</evidence>
<evidence type="ECO:0000256" key="1">
    <source>
        <dbReference type="ARBA" id="ARBA00004651"/>
    </source>
</evidence>
<keyword evidence="8 9" id="KW-0472">Membrane</keyword>
<keyword evidence="5 10" id="KW-0500">Molybdenum</keyword>
<keyword evidence="13" id="KW-1185">Reference proteome</keyword>
<evidence type="ECO:0000256" key="7">
    <source>
        <dbReference type="ARBA" id="ARBA00022989"/>
    </source>
</evidence>
<comment type="caution">
    <text evidence="12">The sequence shown here is derived from an EMBL/GenBank/DDBJ whole genome shotgun (WGS) entry which is preliminary data.</text>
</comment>
<keyword evidence="7 9" id="KW-1133">Transmembrane helix</keyword>
<dbReference type="AlphaFoldDB" id="A0A5J4JDN8"/>
<proteinExistence type="inferred from homology"/>
<feature type="domain" description="ABC transmembrane type-1" evidence="11">
    <location>
        <begin position="9"/>
        <end position="211"/>
    </location>
</feature>
<dbReference type="SUPFAM" id="SSF161098">
    <property type="entry name" value="MetI-like"/>
    <property type="match status" value="1"/>
</dbReference>
<feature type="transmembrane region" description="Helical" evidence="9">
    <location>
        <begin position="81"/>
        <end position="106"/>
    </location>
</feature>
<feature type="transmembrane region" description="Helical" evidence="9">
    <location>
        <begin position="134"/>
        <end position="156"/>
    </location>
</feature>
<dbReference type="PANTHER" id="PTHR30183">
    <property type="entry name" value="MOLYBDENUM TRANSPORT SYSTEM PERMEASE PROTEIN MODB"/>
    <property type="match status" value="1"/>
</dbReference>
<dbReference type="CDD" id="cd06261">
    <property type="entry name" value="TM_PBP2"/>
    <property type="match status" value="1"/>
</dbReference>
<comment type="subcellular location">
    <subcellularLocation>
        <location evidence="1 9">Cell membrane</location>
        <topology evidence="1 9">Multi-pass membrane protein</topology>
    </subcellularLocation>
</comment>
<dbReference type="EMBL" id="BKZQ01000006">
    <property type="protein sequence ID" value="GER69419.1"/>
    <property type="molecule type" value="Genomic_DNA"/>
</dbReference>
<feature type="transmembrane region" description="Helical" evidence="9">
    <location>
        <begin position="197"/>
        <end position="213"/>
    </location>
</feature>
<dbReference type="NCBIfam" id="TIGR02141">
    <property type="entry name" value="modB_ABC"/>
    <property type="match status" value="1"/>
</dbReference>
<keyword evidence="4 10" id="KW-1003">Cell membrane</keyword>
<feature type="transmembrane region" description="Helical" evidence="9">
    <location>
        <begin position="15"/>
        <end position="35"/>
    </location>
</feature>
<comment type="similarity">
    <text evidence="2 10">Belongs to the binding-protein-dependent transport system permease family. CysTW subfamily.</text>
</comment>
<sequence length="232" mass="25389">MAHLNFFPIYLSFKVALLATVFSLVLGLPAAYYLSRSKGKLADFTDALLTLPIVLPPTVLGYYLLIFLGRQSAVGRFLEQHFGITVVFTQTGAVIAALAVSIPFFIQSARTAFAGIDEDLLHAARVLGRSEWNLFFSVVIPLSWRGLTSGMMLVFARALGDFGATLMVAGSIPNQTETMSIAIYDALMNGDTRTADLLVIIMTVLSVAILYGIKRLEKRVIRGEDRHAARKD</sequence>
<feature type="transmembrane region" description="Helical" evidence="9">
    <location>
        <begin position="47"/>
        <end position="69"/>
    </location>
</feature>
<gene>
    <name evidence="12" type="primary">modB</name>
    <name evidence="12" type="ORF">BpJC7_07220</name>
</gene>
<evidence type="ECO:0000256" key="6">
    <source>
        <dbReference type="ARBA" id="ARBA00022692"/>
    </source>
</evidence>
<comment type="function">
    <text evidence="10">Part of the binding-protein-dependent transport system for molybdenum; probably responsible for the translocation of the substrate across the membrane.</text>
</comment>
<evidence type="ECO:0000256" key="5">
    <source>
        <dbReference type="ARBA" id="ARBA00022505"/>
    </source>
</evidence>
<dbReference type="GO" id="GO:0015098">
    <property type="term" value="F:molybdate ion transmembrane transporter activity"/>
    <property type="evidence" value="ECO:0007669"/>
    <property type="project" value="UniProtKB-UniRule"/>
</dbReference>
<dbReference type="Pfam" id="PF00528">
    <property type="entry name" value="BPD_transp_1"/>
    <property type="match status" value="1"/>
</dbReference>
<evidence type="ECO:0000256" key="2">
    <source>
        <dbReference type="ARBA" id="ARBA00007069"/>
    </source>
</evidence>
<evidence type="ECO:0000313" key="12">
    <source>
        <dbReference type="EMBL" id="GER69419.1"/>
    </source>
</evidence>
<dbReference type="PANTHER" id="PTHR30183:SF3">
    <property type="entry name" value="MOLYBDENUM TRANSPORT SYSTEM PERMEASE PROTEIN MODB"/>
    <property type="match status" value="1"/>
</dbReference>
<dbReference type="Proteomes" id="UP000391919">
    <property type="component" value="Unassembled WGS sequence"/>
</dbReference>
<accession>A0A5J4JDN8</accession>
<evidence type="ECO:0000256" key="10">
    <source>
        <dbReference type="RuleBase" id="RU365097"/>
    </source>
</evidence>
<organism evidence="12 13">
    <name type="scientific">Weizmannia acidilactici</name>
    <dbReference type="NCBI Taxonomy" id="2607726"/>
    <lineage>
        <taxon>Bacteria</taxon>
        <taxon>Bacillati</taxon>
        <taxon>Bacillota</taxon>
        <taxon>Bacilli</taxon>
        <taxon>Bacillales</taxon>
        <taxon>Bacillaceae</taxon>
        <taxon>Heyndrickxia</taxon>
    </lineage>
</organism>
<dbReference type="RefSeq" id="WP_151679389.1">
    <property type="nucleotide sequence ID" value="NZ_BKZP01000007.1"/>
</dbReference>
<evidence type="ECO:0000259" key="11">
    <source>
        <dbReference type="PROSITE" id="PS50928"/>
    </source>
</evidence>
<reference evidence="12 13" key="1">
    <citation type="submission" date="2019-09" db="EMBL/GenBank/DDBJ databases">
        <title>Draft genome sequence of Bacillus sp. JC-7.</title>
        <authorList>
            <person name="Tanaka N."/>
            <person name="Shiwa Y."/>
            <person name="Fujita N."/>
            <person name="Tanasupawat S."/>
        </authorList>
    </citation>
    <scope>NUCLEOTIDE SEQUENCE [LARGE SCALE GENOMIC DNA]</scope>
    <source>
        <strain evidence="12 13">JC-7</strain>
    </source>
</reference>
<evidence type="ECO:0000256" key="8">
    <source>
        <dbReference type="ARBA" id="ARBA00023136"/>
    </source>
</evidence>
<keyword evidence="3 9" id="KW-0813">Transport</keyword>
<keyword evidence="6 9" id="KW-0812">Transmembrane</keyword>